<dbReference type="AlphaFoldDB" id="A0A6P4ETR2"/>
<reference evidence="3" key="1">
    <citation type="journal article" date="2021" name="Elife">
        <title>Highly contiguous assemblies of 101 drosophilid genomes.</title>
        <authorList>
            <person name="Kim B.Y."/>
            <person name="Wang J.R."/>
            <person name="Miller D.E."/>
            <person name="Barmina O."/>
            <person name="Delaney E."/>
            <person name="Thompson A."/>
            <person name="Comeault A.A."/>
            <person name="Peede D."/>
            <person name="D'Agostino E.R."/>
            <person name="Pelaez J."/>
            <person name="Aguilar J.M."/>
            <person name="Haji D."/>
            <person name="Matsunaga T."/>
            <person name="Armstrong E.E."/>
            <person name="Zych M."/>
            <person name="Ogawa Y."/>
            <person name="Stamenkovic-Radak M."/>
            <person name="Jelic M."/>
            <person name="Veselinovic M.S."/>
            <person name="Tanaskovic M."/>
            <person name="Eric P."/>
            <person name="Gao J.J."/>
            <person name="Katoh T.K."/>
            <person name="Toda M.J."/>
            <person name="Watabe H."/>
            <person name="Watada M."/>
            <person name="Davis J.S."/>
            <person name="Moyle L.C."/>
            <person name="Manoli G."/>
            <person name="Bertolini E."/>
            <person name="Kostal V."/>
            <person name="Hawley R.S."/>
            <person name="Takahashi A."/>
            <person name="Jones C.D."/>
            <person name="Price D.K."/>
            <person name="Whiteman N."/>
            <person name="Kopp A."/>
            <person name="Matute D.R."/>
            <person name="Petrov D.A."/>
        </authorList>
    </citation>
    <scope>NUCLEOTIDE SEQUENCE [LARGE SCALE GENOMIC DNA]</scope>
</reference>
<protein>
    <submittedName>
        <fullName evidence="4">Uncharacterized protein LOC108046421</fullName>
    </submittedName>
</protein>
<dbReference type="OrthoDB" id="7872325at2759"/>
<keyword evidence="3" id="KW-1185">Reference proteome</keyword>
<proteinExistence type="predicted"/>
<evidence type="ECO:0000313" key="4">
    <source>
        <dbReference type="RefSeq" id="XP_016981570.1"/>
    </source>
</evidence>
<dbReference type="RefSeq" id="XP_016981570.1">
    <property type="nucleotide sequence ID" value="XM_017126081.1"/>
</dbReference>
<dbReference type="Proteomes" id="UP001652680">
    <property type="component" value="Unassembled WGS sequence"/>
</dbReference>
<reference evidence="2" key="3">
    <citation type="submission" date="2025-05" db="UniProtKB">
        <authorList>
            <consortium name="EnsemblMetazoa"/>
        </authorList>
    </citation>
    <scope>IDENTIFICATION</scope>
</reference>
<dbReference type="EnsemblMetazoa" id="XM_017126081.1">
    <property type="protein sequence ID" value="XP_016981570.1"/>
    <property type="gene ID" value="LOC108046421"/>
</dbReference>
<name>A0A6P4ETR2_DRORH</name>
<evidence type="ECO:0000313" key="2">
    <source>
        <dbReference type="EnsemblMetazoa" id="XP_016981570.1"/>
    </source>
</evidence>
<feature type="region of interest" description="Disordered" evidence="1">
    <location>
        <begin position="85"/>
        <end position="104"/>
    </location>
</feature>
<evidence type="ECO:0000313" key="3">
    <source>
        <dbReference type="Proteomes" id="UP001652680"/>
    </source>
</evidence>
<reference evidence="4" key="2">
    <citation type="submission" date="2025-04" db="UniProtKB">
        <authorList>
            <consortium name="RefSeq"/>
        </authorList>
    </citation>
    <scope>IDENTIFICATION</scope>
</reference>
<dbReference type="GeneID" id="108046421"/>
<gene>
    <name evidence="4" type="primary">LOC108046421</name>
    <name evidence="2" type="synonym">108046421</name>
</gene>
<evidence type="ECO:0000256" key="1">
    <source>
        <dbReference type="SAM" id="MobiDB-lite"/>
    </source>
</evidence>
<accession>A0A6P4ETR2</accession>
<sequence length="115" mass="13193">MDGDQIRRSSSDQELEYSRCRRDGVHYATIAEFLASLNINDTKLGSVQGVRTLSLEDYLKTMRFGEKQSGDGSIPFGTRKIRKKTMQDISRKRQKDSNCPNNSKLISQYSEPIWI</sequence>
<organism evidence="4">
    <name type="scientific">Drosophila rhopaloa</name>
    <name type="common">Fruit fly</name>
    <dbReference type="NCBI Taxonomy" id="1041015"/>
    <lineage>
        <taxon>Eukaryota</taxon>
        <taxon>Metazoa</taxon>
        <taxon>Ecdysozoa</taxon>
        <taxon>Arthropoda</taxon>
        <taxon>Hexapoda</taxon>
        <taxon>Insecta</taxon>
        <taxon>Pterygota</taxon>
        <taxon>Neoptera</taxon>
        <taxon>Endopterygota</taxon>
        <taxon>Diptera</taxon>
        <taxon>Brachycera</taxon>
        <taxon>Muscomorpha</taxon>
        <taxon>Ephydroidea</taxon>
        <taxon>Drosophilidae</taxon>
        <taxon>Drosophila</taxon>
        <taxon>Sophophora</taxon>
    </lineage>
</organism>